<keyword evidence="1" id="KW-0540">Nuclease</keyword>
<dbReference type="InterPro" id="IPR050312">
    <property type="entry name" value="IolE/XylAMocC-like"/>
</dbReference>
<dbReference type="Proteomes" id="UP000019241">
    <property type="component" value="Unassembled WGS sequence"/>
</dbReference>
<keyword evidence="1" id="KW-0255">Endonuclease</keyword>
<dbReference type="RefSeq" id="WP_036065385.1">
    <property type="nucleotide sequence ID" value="NZ_AODM01000083.1"/>
</dbReference>
<dbReference type="PATRIC" id="fig|1265822.4.peg.4054"/>
<dbReference type="InterPro" id="IPR036237">
    <property type="entry name" value="Xyl_isomerase-like_sf"/>
</dbReference>
<evidence type="ECO:0000313" key="2">
    <source>
        <dbReference type="Proteomes" id="UP000019241"/>
    </source>
</evidence>
<dbReference type="GO" id="GO:0004519">
    <property type="term" value="F:endonuclease activity"/>
    <property type="evidence" value="ECO:0007669"/>
    <property type="project" value="UniProtKB-KW"/>
</dbReference>
<dbReference type="SUPFAM" id="SSF51658">
    <property type="entry name" value="Xylose isomerase-like"/>
    <property type="match status" value="1"/>
</dbReference>
<comment type="caution">
    <text evidence="1">The sequence shown here is derived from an EMBL/GenBank/DDBJ whole genome shotgun (WGS) entry which is preliminary data.</text>
</comment>
<sequence>MNFHEKIAVQLYSVRKEMEANLEETLRLLSELGVKNVQLDGMRGNPPLEVARLLKKYDLNVVGMHIKHDRFFTDLDGIIEEAYLFDCKTIYDKYIEEEDQNEAGYRKTKRALLEVAYKLSPLGFRVGLHNPEYDFKTEIDGRMMMDFVTDPENGISIYAEPDTYWISASDIDPVEYIKRYSGRAPIIHMKDYIPGFDLTDMDNNLTEIGSGTVDFKSVIEWGEQNGVEYYCIEQDRSKLDMFKSLEVSFNALKNIRISGC</sequence>
<dbReference type="PANTHER" id="PTHR12110:SF41">
    <property type="entry name" value="INOSOSE DEHYDRATASE"/>
    <property type="match status" value="1"/>
</dbReference>
<dbReference type="AlphaFoldDB" id="W7CY93"/>
<reference evidence="1 2" key="1">
    <citation type="submission" date="2012-12" db="EMBL/GenBank/DDBJ databases">
        <title>Novel taxa of Listeriaceae from agricultural environments in the United States.</title>
        <authorList>
            <person name="den Bakker H.C."/>
            <person name="Allred A."/>
            <person name="Warchocki S."/>
            <person name="Wright E.M."/>
            <person name="Burrell A."/>
            <person name="Nightingale K.K."/>
            <person name="Kephart D."/>
            <person name="Wiedmann M."/>
        </authorList>
    </citation>
    <scope>NUCLEOTIDE SEQUENCE [LARGE SCALE GENOMIC DNA]</scope>
    <source>
        <strain evidence="1 2">FSL S10-1203</strain>
    </source>
</reference>
<gene>
    <name evidence="1" type="ORF">MCOL2_19866</name>
</gene>
<protein>
    <submittedName>
        <fullName evidence="1">AP endonuclease, family 2 protein</fullName>
    </submittedName>
</protein>
<proteinExistence type="predicted"/>
<accession>W7CY93</accession>
<organism evidence="1 2">
    <name type="scientific">Listeria fleischmannii FSL S10-1203</name>
    <dbReference type="NCBI Taxonomy" id="1265822"/>
    <lineage>
        <taxon>Bacteria</taxon>
        <taxon>Bacillati</taxon>
        <taxon>Bacillota</taxon>
        <taxon>Bacilli</taxon>
        <taxon>Bacillales</taxon>
        <taxon>Listeriaceae</taxon>
        <taxon>Listeria</taxon>
    </lineage>
</organism>
<dbReference type="EMBL" id="AODM01000083">
    <property type="protein sequence ID" value="EUJ44539.1"/>
    <property type="molecule type" value="Genomic_DNA"/>
</dbReference>
<keyword evidence="1" id="KW-0378">Hydrolase</keyword>
<evidence type="ECO:0000313" key="1">
    <source>
        <dbReference type="EMBL" id="EUJ44539.1"/>
    </source>
</evidence>
<name>W7CY93_9LIST</name>
<dbReference type="Gene3D" id="3.20.20.150">
    <property type="entry name" value="Divalent-metal-dependent TIM barrel enzymes"/>
    <property type="match status" value="1"/>
</dbReference>
<dbReference type="PANTHER" id="PTHR12110">
    <property type="entry name" value="HYDROXYPYRUVATE ISOMERASE"/>
    <property type="match status" value="1"/>
</dbReference>